<keyword evidence="2" id="KW-0472">Membrane</keyword>
<evidence type="ECO:0000256" key="2">
    <source>
        <dbReference type="SAM" id="Phobius"/>
    </source>
</evidence>
<feature type="transmembrane region" description="Helical" evidence="2">
    <location>
        <begin position="68"/>
        <end position="89"/>
    </location>
</feature>
<sequence length="111" mass="12596">MRRDTVYIPPAGEDVEFRLNSSDDNDSFASDELNDDLENARLPSDPGDEYTYDPLTKMEKIKMKAQRILPHVGLCILLLVYLLVGAAVFQRIEGPNEIIGKVLQVRRSDFL</sequence>
<feature type="region of interest" description="Disordered" evidence="1">
    <location>
        <begin position="16"/>
        <end position="49"/>
    </location>
</feature>
<name>A0A1I7SQW3_BURXY</name>
<keyword evidence="2" id="KW-0812">Transmembrane</keyword>
<dbReference type="Gene3D" id="1.10.287.70">
    <property type="match status" value="1"/>
</dbReference>
<protein>
    <submittedName>
        <fullName evidence="4">KASH domain-containing protein</fullName>
    </submittedName>
</protein>
<dbReference type="AlphaFoldDB" id="A0A1I7SQW3"/>
<keyword evidence="2" id="KW-1133">Transmembrane helix</keyword>
<evidence type="ECO:0000313" key="4">
    <source>
        <dbReference type="WBParaSite" id="BXY_1542600.1"/>
    </source>
</evidence>
<dbReference type="Proteomes" id="UP000095284">
    <property type="component" value="Unplaced"/>
</dbReference>
<evidence type="ECO:0000256" key="1">
    <source>
        <dbReference type="SAM" id="MobiDB-lite"/>
    </source>
</evidence>
<organism evidence="3 4">
    <name type="scientific">Bursaphelenchus xylophilus</name>
    <name type="common">Pinewood nematode worm</name>
    <name type="synonym">Aphelenchoides xylophilus</name>
    <dbReference type="NCBI Taxonomy" id="6326"/>
    <lineage>
        <taxon>Eukaryota</taxon>
        <taxon>Metazoa</taxon>
        <taxon>Ecdysozoa</taxon>
        <taxon>Nematoda</taxon>
        <taxon>Chromadorea</taxon>
        <taxon>Rhabditida</taxon>
        <taxon>Tylenchina</taxon>
        <taxon>Tylenchomorpha</taxon>
        <taxon>Aphelenchoidea</taxon>
        <taxon>Aphelenchoididae</taxon>
        <taxon>Bursaphelenchus</taxon>
    </lineage>
</organism>
<accession>A0A1I7SQW3</accession>
<reference evidence="4" key="1">
    <citation type="submission" date="2016-11" db="UniProtKB">
        <authorList>
            <consortium name="WormBaseParasite"/>
        </authorList>
    </citation>
    <scope>IDENTIFICATION</scope>
</reference>
<proteinExistence type="predicted"/>
<dbReference type="WBParaSite" id="BXY_1542600.1">
    <property type="protein sequence ID" value="BXY_1542600.1"/>
    <property type="gene ID" value="BXY_1542600"/>
</dbReference>
<evidence type="ECO:0000313" key="3">
    <source>
        <dbReference type="Proteomes" id="UP000095284"/>
    </source>
</evidence>